<evidence type="ECO:0000313" key="6">
    <source>
        <dbReference type="Proteomes" id="UP000241890"/>
    </source>
</evidence>
<dbReference type="AlphaFoldDB" id="A0A2R5G8L1"/>
<dbReference type="OrthoDB" id="61978at2759"/>
<evidence type="ECO:0000259" key="4">
    <source>
        <dbReference type="SMART" id="SM00829"/>
    </source>
</evidence>
<keyword evidence="6" id="KW-1185">Reference proteome</keyword>
<dbReference type="Gene3D" id="3.40.50.720">
    <property type="entry name" value="NAD(P)-binding Rossmann-like Domain"/>
    <property type="match status" value="1"/>
</dbReference>
<dbReference type="InParanoid" id="A0A2R5G8L1"/>
<accession>A0A2R5G8L1</accession>
<dbReference type="Gene3D" id="3.90.180.10">
    <property type="entry name" value="Medium-chain alcohol dehydrogenases, catalytic domain"/>
    <property type="match status" value="1"/>
</dbReference>
<dbReference type="PANTHER" id="PTHR48106:SF18">
    <property type="entry name" value="QUINONE OXIDOREDUCTASE PIG3"/>
    <property type="match status" value="1"/>
</dbReference>
<dbReference type="SUPFAM" id="SSF50129">
    <property type="entry name" value="GroES-like"/>
    <property type="match status" value="1"/>
</dbReference>
<organism evidence="5 6">
    <name type="scientific">Hondaea fermentalgiana</name>
    <dbReference type="NCBI Taxonomy" id="2315210"/>
    <lineage>
        <taxon>Eukaryota</taxon>
        <taxon>Sar</taxon>
        <taxon>Stramenopiles</taxon>
        <taxon>Bigyra</taxon>
        <taxon>Labyrinthulomycetes</taxon>
        <taxon>Thraustochytrida</taxon>
        <taxon>Thraustochytriidae</taxon>
        <taxon>Hondaea</taxon>
    </lineage>
</organism>
<evidence type="ECO:0000256" key="1">
    <source>
        <dbReference type="ARBA" id="ARBA00022857"/>
    </source>
</evidence>
<keyword evidence="2" id="KW-0560">Oxidoreductase</keyword>
<proteinExistence type="predicted"/>
<dbReference type="InterPro" id="IPR011032">
    <property type="entry name" value="GroES-like_sf"/>
</dbReference>
<comment type="caution">
    <text evidence="5">The sequence shown here is derived from an EMBL/GenBank/DDBJ whole genome shotgun (WGS) entry which is preliminary data.</text>
</comment>
<dbReference type="Proteomes" id="UP000241890">
    <property type="component" value="Unassembled WGS sequence"/>
</dbReference>
<protein>
    <submittedName>
        <fullName evidence="5">Enoyl-acyl-carrier-protein reductase, mitochondrial</fullName>
    </submittedName>
</protein>
<feature type="domain" description="Enoyl reductase (ER)" evidence="4">
    <location>
        <begin position="47"/>
        <end position="367"/>
    </location>
</feature>
<reference evidence="5 6" key="1">
    <citation type="submission" date="2017-12" db="EMBL/GenBank/DDBJ databases">
        <title>Sequencing, de novo assembly and annotation of complete genome of a new Thraustochytrid species, strain FCC1311.</title>
        <authorList>
            <person name="Sedici K."/>
            <person name="Godart F."/>
            <person name="Aiese Cigliano R."/>
            <person name="Sanseverino W."/>
            <person name="Barakat M."/>
            <person name="Ortet P."/>
            <person name="Marechal E."/>
            <person name="Cagnac O."/>
            <person name="Amato A."/>
        </authorList>
    </citation>
    <scope>NUCLEOTIDE SEQUENCE [LARGE SCALE GENOMIC DNA]</scope>
</reference>
<dbReference type="PANTHER" id="PTHR48106">
    <property type="entry name" value="QUINONE OXIDOREDUCTASE PIG3-RELATED"/>
    <property type="match status" value="1"/>
</dbReference>
<feature type="signal peptide" evidence="3">
    <location>
        <begin position="1"/>
        <end position="24"/>
    </location>
</feature>
<dbReference type="GO" id="GO:0016651">
    <property type="term" value="F:oxidoreductase activity, acting on NAD(P)H"/>
    <property type="evidence" value="ECO:0007669"/>
    <property type="project" value="TreeGrafter"/>
</dbReference>
<dbReference type="InterPro" id="IPR020843">
    <property type="entry name" value="ER"/>
</dbReference>
<evidence type="ECO:0000256" key="3">
    <source>
        <dbReference type="SAM" id="SignalP"/>
    </source>
</evidence>
<feature type="chain" id="PRO_5015351347" evidence="3">
    <location>
        <begin position="25"/>
        <end position="372"/>
    </location>
</feature>
<dbReference type="InterPro" id="IPR013154">
    <property type="entry name" value="ADH-like_N"/>
</dbReference>
<sequence length="372" mass="40213">MPGLMTLLLVAVAAGAALLGGVSNELYYNPKFEVPKEMWAVQTVAPGELEVRRVPVPVPQKGEILIKVHYTTVNPSDMYNALGTAGYRAADIKYPYGIGYEGSGEVVASGGGVPSYILAKLGTAVAAVSVNFSGQFWAEYAISAPSGILPLPSNVDYKEGAATFINPLTALSMLEIAKEGHHKALVHTAANSALGLQLIRAAPVYDVDVVCVVRGEKNVKILKEHNVPADLIVRTDVESFKTDLSKAVQKYDATLAFDAIAGDVSSDIYEVMPDESVVLIYGNLSGQGVPEELRSKKNDPKKPSYFFLVGPWLEEGGIMRQLKVFYRLFTMLPKELATKIDRVLGLKDDNLVDVLKSDYQTGGKMVIKTIMD</sequence>
<evidence type="ECO:0000313" key="5">
    <source>
        <dbReference type="EMBL" id="GBG26669.1"/>
    </source>
</evidence>
<dbReference type="GO" id="GO:0070402">
    <property type="term" value="F:NADPH binding"/>
    <property type="evidence" value="ECO:0007669"/>
    <property type="project" value="TreeGrafter"/>
</dbReference>
<dbReference type="SUPFAM" id="SSF51735">
    <property type="entry name" value="NAD(P)-binding Rossmann-fold domains"/>
    <property type="match status" value="1"/>
</dbReference>
<keyword evidence="1" id="KW-0521">NADP</keyword>
<dbReference type="SMART" id="SM00829">
    <property type="entry name" value="PKS_ER"/>
    <property type="match status" value="1"/>
</dbReference>
<dbReference type="Pfam" id="PF08240">
    <property type="entry name" value="ADH_N"/>
    <property type="match status" value="1"/>
</dbReference>
<gene>
    <name evidence="5" type="ORF">FCC1311_028902</name>
</gene>
<evidence type="ECO:0000256" key="2">
    <source>
        <dbReference type="ARBA" id="ARBA00023002"/>
    </source>
</evidence>
<dbReference type="InterPro" id="IPR036291">
    <property type="entry name" value="NAD(P)-bd_dom_sf"/>
</dbReference>
<keyword evidence="3" id="KW-0732">Signal</keyword>
<name>A0A2R5G8L1_9STRA</name>
<dbReference type="EMBL" id="BEYU01000022">
    <property type="protein sequence ID" value="GBG26669.1"/>
    <property type="molecule type" value="Genomic_DNA"/>
</dbReference>